<dbReference type="Pfam" id="PF00903">
    <property type="entry name" value="Glyoxalase"/>
    <property type="match status" value="1"/>
</dbReference>
<comment type="caution">
    <text evidence="3">The sequence shown here is derived from an EMBL/GenBank/DDBJ whole genome shotgun (WGS) entry which is preliminary data.</text>
</comment>
<dbReference type="InParanoid" id="A0A507BDQ3"/>
<dbReference type="Proteomes" id="UP000319257">
    <property type="component" value="Unassembled WGS sequence"/>
</dbReference>
<gene>
    <name evidence="3" type="ORF">E0L32_011847</name>
</gene>
<reference evidence="3 4" key="1">
    <citation type="submission" date="2019-06" db="EMBL/GenBank/DDBJ databases">
        <title>Draft genome sequence of the filamentous fungus Phialemoniopsis curvata isolated from diesel fuel.</title>
        <authorList>
            <person name="Varaljay V.A."/>
            <person name="Lyon W.J."/>
            <person name="Crouch A.L."/>
            <person name="Drake C.E."/>
            <person name="Hollomon J.M."/>
            <person name="Nadeau L.J."/>
            <person name="Nunn H.S."/>
            <person name="Stevenson B.S."/>
            <person name="Bojanowski C.L."/>
            <person name="Crookes-Goodson W.J."/>
        </authorList>
    </citation>
    <scope>NUCLEOTIDE SEQUENCE [LARGE SCALE GENOMIC DNA]</scope>
    <source>
        <strain evidence="3 4">D216</strain>
    </source>
</reference>
<dbReference type="InterPro" id="IPR037523">
    <property type="entry name" value="VOC_core"/>
</dbReference>
<dbReference type="InterPro" id="IPR004360">
    <property type="entry name" value="Glyas_Fos-R_dOase_dom"/>
</dbReference>
<dbReference type="AlphaFoldDB" id="A0A507BDQ3"/>
<feature type="region of interest" description="Disordered" evidence="1">
    <location>
        <begin position="93"/>
        <end position="115"/>
    </location>
</feature>
<evidence type="ECO:0000259" key="2">
    <source>
        <dbReference type="PROSITE" id="PS51819"/>
    </source>
</evidence>
<dbReference type="CDD" id="cd08350">
    <property type="entry name" value="BLMT_like"/>
    <property type="match status" value="1"/>
</dbReference>
<dbReference type="RefSeq" id="XP_030999788.1">
    <property type="nucleotide sequence ID" value="XM_031134621.1"/>
</dbReference>
<evidence type="ECO:0000313" key="3">
    <source>
        <dbReference type="EMBL" id="TPX18077.1"/>
    </source>
</evidence>
<dbReference type="EMBL" id="SKBQ01000121">
    <property type="protein sequence ID" value="TPX18077.1"/>
    <property type="molecule type" value="Genomic_DNA"/>
</dbReference>
<dbReference type="OrthoDB" id="5370137at2759"/>
<organism evidence="3 4">
    <name type="scientific">Thyridium curvatum</name>
    <dbReference type="NCBI Taxonomy" id="1093900"/>
    <lineage>
        <taxon>Eukaryota</taxon>
        <taxon>Fungi</taxon>
        <taxon>Dikarya</taxon>
        <taxon>Ascomycota</taxon>
        <taxon>Pezizomycotina</taxon>
        <taxon>Sordariomycetes</taxon>
        <taxon>Sordariomycetidae</taxon>
        <taxon>Thyridiales</taxon>
        <taxon>Thyridiaceae</taxon>
        <taxon>Thyridium</taxon>
    </lineage>
</organism>
<feature type="domain" description="VOC" evidence="2">
    <location>
        <begin position="1"/>
        <end position="124"/>
    </location>
</feature>
<dbReference type="Gene3D" id="3.10.180.10">
    <property type="entry name" value="2,3-Dihydroxybiphenyl 1,2-Dioxygenase, domain 1"/>
    <property type="match status" value="1"/>
</dbReference>
<accession>A0A507BDQ3</accession>
<dbReference type="SUPFAM" id="SSF54593">
    <property type="entry name" value="Glyoxalase/Bleomycin resistance protein/Dihydroxybiphenyl dioxygenase"/>
    <property type="match status" value="1"/>
</dbReference>
<proteinExistence type="predicted"/>
<evidence type="ECO:0000256" key="1">
    <source>
        <dbReference type="SAM" id="MobiDB-lite"/>
    </source>
</evidence>
<name>A0A507BDQ3_9PEZI</name>
<protein>
    <recommendedName>
        <fullName evidence="2">VOC domain-containing protein</fullName>
    </recommendedName>
</protein>
<dbReference type="InterPro" id="IPR029068">
    <property type="entry name" value="Glyas_Bleomycin-R_OHBP_Dase"/>
</dbReference>
<sequence>MPDIATPNLPSRDFTTTSAFYRKLGFAETFRDEGWMILKRPSTSTGTGLTLEFFPHPELDPAASWFSCCLRLDDVDAFFAEVLAAGVPEATVGFPRAHRPQGGDGDGGGALLDPDGTLLRLLKSQPAA</sequence>
<dbReference type="PROSITE" id="PS51819">
    <property type="entry name" value="VOC"/>
    <property type="match status" value="1"/>
</dbReference>
<dbReference type="GeneID" id="41979294"/>
<evidence type="ECO:0000313" key="4">
    <source>
        <dbReference type="Proteomes" id="UP000319257"/>
    </source>
</evidence>
<keyword evidence="4" id="KW-1185">Reference proteome</keyword>